<dbReference type="GO" id="GO:0071978">
    <property type="term" value="P:bacterial-type flagellum-dependent swarming motility"/>
    <property type="evidence" value="ECO:0007669"/>
    <property type="project" value="TreeGrafter"/>
</dbReference>
<dbReference type="SUPFAM" id="SSF117143">
    <property type="entry name" value="Flagellar hook protein flgE"/>
    <property type="match status" value="1"/>
</dbReference>
<feature type="domain" description="Flagellar basal-body/hook protein C-terminal" evidence="6">
    <location>
        <begin position="204"/>
        <end position="240"/>
    </location>
</feature>
<accession>A0A7C5PHG8</accession>
<dbReference type="GO" id="GO:0009425">
    <property type="term" value="C:bacterial-type flagellum basal body"/>
    <property type="evidence" value="ECO:0007669"/>
    <property type="project" value="UniProtKB-SubCell"/>
</dbReference>
<evidence type="ECO:0000313" key="8">
    <source>
        <dbReference type="EMBL" id="HHI65947.1"/>
    </source>
</evidence>
<dbReference type="InterPro" id="IPR020013">
    <property type="entry name" value="Flagellar_FlgE/F/G"/>
</dbReference>
<protein>
    <submittedName>
        <fullName evidence="8">Flagellar hook-basal body protein</fullName>
    </submittedName>
</protein>
<keyword evidence="3 4" id="KW-0975">Bacterial flagellum</keyword>
<name>A0A7C5PHG8_9BACT</name>
<dbReference type="NCBIfam" id="TIGR03506">
    <property type="entry name" value="FlgEFG_subfam"/>
    <property type="match status" value="1"/>
</dbReference>
<evidence type="ECO:0000259" key="5">
    <source>
        <dbReference type="Pfam" id="PF00460"/>
    </source>
</evidence>
<dbReference type="InterPro" id="IPR037925">
    <property type="entry name" value="FlgE/F/G-like"/>
</dbReference>
<dbReference type="InterPro" id="IPR001444">
    <property type="entry name" value="Flag_bb_rod_N"/>
</dbReference>
<evidence type="ECO:0000259" key="6">
    <source>
        <dbReference type="Pfam" id="PF06429"/>
    </source>
</evidence>
<organism evidence="8">
    <name type="scientific">Thermodesulfobium narugense</name>
    <dbReference type="NCBI Taxonomy" id="184064"/>
    <lineage>
        <taxon>Bacteria</taxon>
        <taxon>Pseudomonadati</taxon>
        <taxon>Thermodesulfobiota</taxon>
        <taxon>Thermodesulfobiia</taxon>
        <taxon>Thermodesulfobiales</taxon>
        <taxon>Thermodesulfobiaceae</taxon>
        <taxon>Thermodesulfobium</taxon>
    </lineage>
</organism>
<proteinExistence type="inferred from homology"/>
<dbReference type="Pfam" id="PF00460">
    <property type="entry name" value="Flg_bb_rod"/>
    <property type="match status" value="1"/>
</dbReference>
<evidence type="ECO:0000256" key="3">
    <source>
        <dbReference type="ARBA" id="ARBA00023143"/>
    </source>
</evidence>
<comment type="similarity">
    <text evidence="2 4">Belongs to the flagella basal body rod proteins family.</text>
</comment>
<dbReference type="PANTHER" id="PTHR30435">
    <property type="entry name" value="FLAGELLAR PROTEIN"/>
    <property type="match status" value="1"/>
</dbReference>
<feature type="domain" description="Flagellar hook protein FlgE/F/G-like D1" evidence="7">
    <location>
        <begin position="99"/>
        <end position="161"/>
    </location>
</feature>
<comment type="caution">
    <text evidence="8">The sequence shown here is derived from an EMBL/GenBank/DDBJ whole genome shotgun (WGS) entry which is preliminary data.</text>
</comment>
<feature type="domain" description="Flagellar basal body rod protein N-terminal" evidence="5">
    <location>
        <begin position="5"/>
        <end position="35"/>
    </location>
</feature>
<evidence type="ECO:0000256" key="2">
    <source>
        <dbReference type="ARBA" id="ARBA00009677"/>
    </source>
</evidence>
<evidence type="ECO:0000259" key="7">
    <source>
        <dbReference type="Pfam" id="PF22692"/>
    </source>
</evidence>
<dbReference type="AlphaFoldDB" id="A0A7C5PHG8"/>
<dbReference type="InterPro" id="IPR010930">
    <property type="entry name" value="Flg_bb/hook_C_dom"/>
</dbReference>
<keyword evidence="8" id="KW-0969">Cilium</keyword>
<evidence type="ECO:0000256" key="1">
    <source>
        <dbReference type="ARBA" id="ARBA00004117"/>
    </source>
</evidence>
<dbReference type="EMBL" id="DRUY01000180">
    <property type="protein sequence ID" value="HHI65947.1"/>
    <property type="molecule type" value="Genomic_DNA"/>
</dbReference>
<comment type="subcellular location">
    <subcellularLocation>
        <location evidence="1 4">Bacterial flagellum basal body</location>
    </subcellularLocation>
</comment>
<dbReference type="Pfam" id="PF06429">
    <property type="entry name" value="Flg_bbr_C"/>
    <property type="match status" value="1"/>
</dbReference>
<dbReference type="PANTHER" id="PTHR30435:SF19">
    <property type="entry name" value="FLAGELLAR BASAL-BODY ROD PROTEIN FLGG"/>
    <property type="match status" value="1"/>
</dbReference>
<sequence length="251" mass="27136">MVRGIESAARGMIALSDKLDTVVNNLANLSTPGFKRLIQDISESNNQPINRLFLQTDKNETPFMGYLGSGAKLSTQALDLSSGGLEHTSGKLDVAITLNNNAFFQVQTPNGIRYTRAGNFTLNNNDELVTQDGYPVLSNANAPITIDGQNVVISSDGSIQVDGQQTDTLGIVSLDNPSLIVPQGSNLFNYLGQVTNTSNFKVLQGYLETSNVNTVREMADMIALERAYESGQKAIVTEDNETGQMLSQLRI</sequence>
<keyword evidence="8" id="KW-0282">Flagellum</keyword>
<dbReference type="Pfam" id="PF22692">
    <property type="entry name" value="LlgE_F_G_D1"/>
    <property type="match status" value="1"/>
</dbReference>
<keyword evidence="8" id="KW-0966">Cell projection</keyword>
<evidence type="ECO:0000256" key="4">
    <source>
        <dbReference type="RuleBase" id="RU362116"/>
    </source>
</evidence>
<dbReference type="InterPro" id="IPR053967">
    <property type="entry name" value="LlgE_F_G-like_D1"/>
</dbReference>
<reference evidence="8" key="1">
    <citation type="journal article" date="2020" name="mSystems">
        <title>Genome- and Community-Level Interaction Insights into Carbon Utilization and Element Cycling Functions of Hydrothermarchaeota in Hydrothermal Sediment.</title>
        <authorList>
            <person name="Zhou Z."/>
            <person name="Liu Y."/>
            <person name="Xu W."/>
            <person name="Pan J."/>
            <person name="Luo Z.H."/>
            <person name="Li M."/>
        </authorList>
    </citation>
    <scope>NUCLEOTIDE SEQUENCE [LARGE SCALE GENOMIC DNA]</scope>
    <source>
        <strain evidence="8">SpSt-1019</strain>
    </source>
</reference>
<gene>
    <name evidence="8" type="ORF">ENL70_05315</name>
</gene>